<protein>
    <submittedName>
        <fullName evidence="9">Enoyl-CoA hydratase</fullName>
    </submittedName>
</protein>
<evidence type="ECO:0000256" key="3">
    <source>
        <dbReference type="ARBA" id="ARBA00022832"/>
    </source>
</evidence>
<keyword evidence="10" id="KW-1185">Reference proteome</keyword>
<accession>A0A1E3RF68</accession>
<comment type="catalytic activity">
    <reaction evidence="7">
        <text>a 4-saturated-(3S)-3-hydroxyacyl-CoA = a (3E)-enoyl-CoA + H2O</text>
        <dbReference type="Rhea" id="RHEA:20724"/>
        <dbReference type="ChEBI" id="CHEBI:15377"/>
        <dbReference type="ChEBI" id="CHEBI:58521"/>
        <dbReference type="ChEBI" id="CHEBI:137480"/>
        <dbReference type="EC" id="4.2.1.17"/>
    </reaction>
</comment>
<evidence type="ECO:0000313" key="9">
    <source>
        <dbReference type="EMBL" id="ODQ88037.1"/>
    </source>
</evidence>
<dbReference type="NCBIfam" id="NF005891">
    <property type="entry name" value="PRK07854.1"/>
    <property type="match status" value="1"/>
</dbReference>
<dbReference type="SUPFAM" id="SSF52096">
    <property type="entry name" value="ClpP/crotonase"/>
    <property type="match status" value="1"/>
</dbReference>
<keyword evidence="3" id="KW-0276">Fatty acid metabolism</keyword>
<name>A0A1E3RF68_MYCFV</name>
<keyword evidence="5" id="KW-0456">Lyase</keyword>
<evidence type="ECO:0000256" key="8">
    <source>
        <dbReference type="RuleBase" id="RU003707"/>
    </source>
</evidence>
<dbReference type="STRING" id="1776.BHQ18_20875"/>
<dbReference type="PANTHER" id="PTHR11941:SF169">
    <property type="entry name" value="(7AS)-7A-METHYL-1,5-DIOXO-2,3,5,6,7,7A-HEXAHYDRO-1H-INDENE-CARBOXYL-COA HYDROLASE"/>
    <property type="match status" value="1"/>
</dbReference>
<proteinExistence type="inferred from homology"/>
<evidence type="ECO:0000313" key="10">
    <source>
        <dbReference type="Proteomes" id="UP000094053"/>
    </source>
</evidence>
<dbReference type="AlphaFoldDB" id="A0A1E3RF68"/>
<dbReference type="RefSeq" id="WP_069415554.1">
    <property type="nucleotide sequence ID" value="NZ_JACKUL010000022.1"/>
</dbReference>
<dbReference type="PROSITE" id="PS00166">
    <property type="entry name" value="ENOYL_COA_HYDRATASE"/>
    <property type="match status" value="1"/>
</dbReference>
<reference evidence="10" key="1">
    <citation type="submission" date="2016-09" db="EMBL/GenBank/DDBJ databases">
        <authorList>
            <person name="Greninger A.L."/>
            <person name="Jerome K.R."/>
            <person name="Mcnair B."/>
            <person name="Wallis C."/>
            <person name="Fang F."/>
        </authorList>
    </citation>
    <scope>NUCLEOTIDE SEQUENCE [LARGE SCALE GENOMIC DNA]</scope>
    <source>
        <strain evidence="10">M6</strain>
    </source>
</reference>
<evidence type="ECO:0000256" key="4">
    <source>
        <dbReference type="ARBA" id="ARBA00023098"/>
    </source>
</evidence>
<dbReference type="GO" id="GO:0006635">
    <property type="term" value="P:fatty acid beta-oxidation"/>
    <property type="evidence" value="ECO:0007669"/>
    <property type="project" value="TreeGrafter"/>
</dbReference>
<dbReference type="EMBL" id="MIHA01000017">
    <property type="protein sequence ID" value="ODQ88037.1"/>
    <property type="molecule type" value="Genomic_DNA"/>
</dbReference>
<dbReference type="InterPro" id="IPR018376">
    <property type="entry name" value="Enoyl-CoA_hyd/isom_CS"/>
</dbReference>
<gene>
    <name evidence="9" type="ORF">BHQ18_20875</name>
</gene>
<evidence type="ECO:0000256" key="5">
    <source>
        <dbReference type="ARBA" id="ARBA00023239"/>
    </source>
</evidence>
<comment type="caution">
    <text evidence="9">The sequence shown here is derived from an EMBL/GenBank/DDBJ whole genome shotgun (WGS) entry which is preliminary data.</text>
</comment>
<dbReference type="Pfam" id="PF00378">
    <property type="entry name" value="ECH_1"/>
    <property type="match status" value="1"/>
</dbReference>
<evidence type="ECO:0000256" key="2">
    <source>
        <dbReference type="ARBA" id="ARBA00005254"/>
    </source>
</evidence>
<comment type="function">
    <text evidence="1">Could possibly oxidize fatty acids using specific components.</text>
</comment>
<organism evidence="9 10">
    <name type="scientific">Mycolicibacterium flavescens</name>
    <name type="common">Mycobacterium flavescens</name>
    <dbReference type="NCBI Taxonomy" id="1776"/>
    <lineage>
        <taxon>Bacteria</taxon>
        <taxon>Bacillati</taxon>
        <taxon>Actinomycetota</taxon>
        <taxon>Actinomycetes</taxon>
        <taxon>Mycobacteriales</taxon>
        <taxon>Mycobacteriaceae</taxon>
        <taxon>Mycolicibacterium</taxon>
    </lineage>
</organism>
<dbReference type="CDD" id="cd06558">
    <property type="entry name" value="crotonase-like"/>
    <property type="match status" value="1"/>
</dbReference>
<evidence type="ECO:0000256" key="7">
    <source>
        <dbReference type="ARBA" id="ARBA00023717"/>
    </source>
</evidence>
<comment type="similarity">
    <text evidence="2 8">Belongs to the enoyl-CoA hydratase/isomerase family.</text>
</comment>
<dbReference type="InterPro" id="IPR001753">
    <property type="entry name" value="Enoyl-CoA_hydra/iso"/>
</dbReference>
<dbReference type="Gene3D" id="3.90.226.10">
    <property type="entry name" value="2-enoyl-CoA Hydratase, Chain A, domain 1"/>
    <property type="match status" value="1"/>
</dbReference>
<dbReference type="GO" id="GO:0004300">
    <property type="term" value="F:enoyl-CoA hydratase activity"/>
    <property type="evidence" value="ECO:0007669"/>
    <property type="project" value="UniProtKB-EC"/>
</dbReference>
<dbReference type="InterPro" id="IPR029045">
    <property type="entry name" value="ClpP/crotonase-like_dom_sf"/>
</dbReference>
<evidence type="ECO:0000256" key="1">
    <source>
        <dbReference type="ARBA" id="ARBA00002994"/>
    </source>
</evidence>
<sequence>MIGVTRDAHVLTLEMQRAERRNALNVELVDALREAILKAAAEDVRAIVLTGAGHVFSAGADLSDPSGVAEKLPDKAKELNVAIDKAPVPVIGAINGPAIGAGVILAMICDLRVVAPDAYFQFPVAKYGLALDNWSIRRLTSLVGAGRARGMLLAAERLTADDAMQTGMANRIGTVEDAQAWAAEIAGYAPLALQHAKRVLNDDGAYEDPWPEHQELFDRAWASQDVIEAQVARIEKRPPNFKGA</sequence>
<dbReference type="OrthoDB" id="3569436at2"/>
<keyword evidence="4" id="KW-0443">Lipid metabolism</keyword>
<comment type="catalytic activity">
    <reaction evidence="6">
        <text>a (3S)-3-hydroxyacyl-CoA = a (2E)-enoyl-CoA + H2O</text>
        <dbReference type="Rhea" id="RHEA:16105"/>
        <dbReference type="ChEBI" id="CHEBI:15377"/>
        <dbReference type="ChEBI" id="CHEBI:57318"/>
        <dbReference type="ChEBI" id="CHEBI:58856"/>
        <dbReference type="EC" id="4.2.1.17"/>
    </reaction>
</comment>
<dbReference type="PANTHER" id="PTHR11941">
    <property type="entry name" value="ENOYL-COA HYDRATASE-RELATED"/>
    <property type="match status" value="1"/>
</dbReference>
<dbReference type="Proteomes" id="UP000094053">
    <property type="component" value="Unassembled WGS sequence"/>
</dbReference>
<evidence type="ECO:0000256" key="6">
    <source>
        <dbReference type="ARBA" id="ARBA00023709"/>
    </source>
</evidence>